<dbReference type="Proteomes" id="UP000653156">
    <property type="component" value="Chromosome"/>
</dbReference>
<dbReference type="PANTHER" id="PTHR33231">
    <property type="entry name" value="30S RIBOSOMAL PROTEIN"/>
    <property type="match status" value="1"/>
</dbReference>
<dbReference type="InterPro" id="IPR003489">
    <property type="entry name" value="RHF/RaiA"/>
</dbReference>
<comment type="subunit">
    <text evidence="3">Associates exclusively with 100S ribosomes, which are dimers of 70S ribosomes.</text>
</comment>
<evidence type="ECO:0000256" key="4">
    <source>
        <dbReference type="ARBA" id="ARBA00041148"/>
    </source>
</evidence>
<dbReference type="Gene3D" id="3.30.160.100">
    <property type="entry name" value="Ribosome hibernation promotion factor-like"/>
    <property type="match status" value="1"/>
</dbReference>
<dbReference type="SUPFAM" id="SSF69754">
    <property type="entry name" value="Ribosome binding protein Y (YfiA homologue)"/>
    <property type="match status" value="1"/>
</dbReference>
<dbReference type="AlphaFoldDB" id="A0A892ZHI9"/>
<evidence type="ECO:0000256" key="2">
    <source>
        <dbReference type="ARBA" id="ARBA00038434"/>
    </source>
</evidence>
<name>A0A892ZHI9_9NEIS</name>
<dbReference type="KEGG" id="ptes:JQU52_00595"/>
<dbReference type="Pfam" id="PF02482">
    <property type="entry name" value="Ribosomal_S30AE"/>
    <property type="match status" value="1"/>
</dbReference>
<dbReference type="InterPro" id="IPR050574">
    <property type="entry name" value="HPF/YfiA_ribosome-assoc"/>
</dbReference>
<keyword evidence="8" id="KW-1185">Reference proteome</keyword>
<dbReference type="PANTHER" id="PTHR33231:SF1">
    <property type="entry name" value="30S RIBOSOMAL PROTEIN"/>
    <property type="match status" value="1"/>
</dbReference>
<sequence>MNLKFTGLNIDVTDALKDYISTKLARITRHVDNVISVVVTLSVEKLNQKAEIDLHLSGKDLHVESVDTDMYAAIDSLMDKLDRAVLKHKEKSTNHRATPTGQMAAQSE</sequence>
<feature type="compositionally biased region" description="Polar residues" evidence="6">
    <location>
        <begin position="95"/>
        <end position="108"/>
    </location>
</feature>
<comment type="similarity">
    <text evidence="2">Belongs to the HPF/YfiA ribosome-associated protein family. Short HPF subfamily.</text>
</comment>
<dbReference type="EMBL" id="CP069798">
    <property type="protein sequence ID" value="QRQ81980.1"/>
    <property type="molecule type" value="Genomic_DNA"/>
</dbReference>
<evidence type="ECO:0000256" key="6">
    <source>
        <dbReference type="SAM" id="MobiDB-lite"/>
    </source>
</evidence>
<dbReference type="GO" id="GO:0045900">
    <property type="term" value="P:negative regulation of translational elongation"/>
    <property type="evidence" value="ECO:0007669"/>
    <property type="project" value="TreeGrafter"/>
</dbReference>
<evidence type="ECO:0000256" key="3">
    <source>
        <dbReference type="ARBA" id="ARBA00038695"/>
    </source>
</evidence>
<accession>A0A892ZHI9</accession>
<dbReference type="CDD" id="cd00552">
    <property type="entry name" value="RaiA"/>
    <property type="match status" value="1"/>
</dbReference>
<evidence type="ECO:0000256" key="5">
    <source>
        <dbReference type="ARBA" id="ARBA00041319"/>
    </source>
</evidence>
<proteinExistence type="inferred from homology"/>
<dbReference type="RefSeq" id="WP_230339277.1">
    <property type="nucleotide sequence ID" value="NZ_CP069798.1"/>
</dbReference>
<protein>
    <recommendedName>
        <fullName evidence="4">Ribosome hibernation promoting factor</fullName>
    </recommendedName>
    <alternativeName>
        <fullName evidence="5">Hibernation factor HPF</fullName>
    </alternativeName>
</protein>
<gene>
    <name evidence="7" type="primary">raiA</name>
    <name evidence="7" type="ORF">JQU52_00595</name>
</gene>
<dbReference type="GO" id="GO:0022627">
    <property type="term" value="C:cytosolic small ribosomal subunit"/>
    <property type="evidence" value="ECO:0007669"/>
    <property type="project" value="TreeGrafter"/>
</dbReference>
<keyword evidence="1" id="KW-0810">Translation regulation</keyword>
<dbReference type="InterPro" id="IPR036567">
    <property type="entry name" value="RHF-like"/>
</dbReference>
<dbReference type="FunFam" id="3.30.160.100:FF:000001">
    <property type="entry name" value="Ribosome hibernation promoting factor"/>
    <property type="match status" value="1"/>
</dbReference>
<reference evidence="7" key="1">
    <citation type="submission" date="2021-02" db="EMBL/GenBank/DDBJ databases">
        <title>Neisseriaceae sp. 26B isolated from the cloaca of a Common Toad-headed Turtle (Mesoclemmys nasuta).</title>
        <authorList>
            <person name="Spergser J."/>
            <person name="Busse H.-J."/>
        </authorList>
    </citation>
    <scope>NUCLEOTIDE SEQUENCE</scope>
    <source>
        <strain evidence="7">26B</strain>
    </source>
</reference>
<evidence type="ECO:0000256" key="1">
    <source>
        <dbReference type="ARBA" id="ARBA00022845"/>
    </source>
</evidence>
<feature type="region of interest" description="Disordered" evidence="6">
    <location>
        <begin position="89"/>
        <end position="108"/>
    </location>
</feature>
<dbReference type="GO" id="GO:0043024">
    <property type="term" value="F:ribosomal small subunit binding"/>
    <property type="evidence" value="ECO:0007669"/>
    <property type="project" value="TreeGrafter"/>
</dbReference>
<dbReference type="NCBIfam" id="TIGR00741">
    <property type="entry name" value="yfiA"/>
    <property type="match status" value="1"/>
</dbReference>
<organism evidence="7 8">
    <name type="scientific">Paralysiella testudinis</name>
    <dbReference type="NCBI Taxonomy" id="2809020"/>
    <lineage>
        <taxon>Bacteria</taxon>
        <taxon>Pseudomonadati</taxon>
        <taxon>Pseudomonadota</taxon>
        <taxon>Betaproteobacteria</taxon>
        <taxon>Neisseriales</taxon>
        <taxon>Neisseriaceae</taxon>
        <taxon>Paralysiella</taxon>
    </lineage>
</organism>
<evidence type="ECO:0000313" key="8">
    <source>
        <dbReference type="Proteomes" id="UP000653156"/>
    </source>
</evidence>
<evidence type="ECO:0000313" key="7">
    <source>
        <dbReference type="EMBL" id="QRQ81980.1"/>
    </source>
</evidence>